<dbReference type="Gene3D" id="2.60.40.4100">
    <property type="entry name" value="Zona pellucida, ZP-C domain"/>
    <property type="match status" value="1"/>
</dbReference>
<keyword evidence="7" id="KW-1185">Reference proteome</keyword>
<feature type="transmembrane region" description="Helical" evidence="3">
    <location>
        <begin position="391"/>
        <end position="414"/>
    </location>
</feature>
<dbReference type="Pfam" id="PF23344">
    <property type="entry name" value="ZP-N"/>
    <property type="match status" value="1"/>
</dbReference>
<comment type="caution">
    <text evidence="6">The sequence shown here is derived from an EMBL/GenBank/DDBJ whole genome shotgun (WGS) entry which is preliminary data.</text>
</comment>
<feature type="chain" id="PRO_5045745353" description="ZP domain-containing protein" evidence="4">
    <location>
        <begin position="23"/>
        <end position="421"/>
    </location>
</feature>
<dbReference type="Proteomes" id="UP001642483">
    <property type="component" value="Unassembled WGS sequence"/>
</dbReference>
<evidence type="ECO:0000256" key="3">
    <source>
        <dbReference type="SAM" id="Phobius"/>
    </source>
</evidence>
<gene>
    <name evidence="6" type="ORF">CVLEPA_LOCUS15004</name>
</gene>
<dbReference type="SMART" id="SM00241">
    <property type="entry name" value="ZP"/>
    <property type="match status" value="1"/>
</dbReference>
<feature type="signal peptide" evidence="4">
    <location>
        <begin position="1"/>
        <end position="22"/>
    </location>
</feature>
<keyword evidence="1 4" id="KW-0732">Signal</keyword>
<evidence type="ECO:0000313" key="6">
    <source>
        <dbReference type="EMBL" id="CAK8683997.1"/>
    </source>
</evidence>
<keyword evidence="3" id="KW-0812">Transmembrane</keyword>
<organism evidence="6 7">
    <name type="scientific">Clavelina lepadiformis</name>
    <name type="common">Light-bulb sea squirt</name>
    <name type="synonym">Ascidia lepadiformis</name>
    <dbReference type="NCBI Taxonomy" id="159417"/>
    <lineage>
        <taxon>Eukaryota</taxon>
        <taxon>Metazoa</taxon>
        <taxon>Chordata</taxon>
        <taxon>Tunicata</taxon>
        <taxon>Ascidiacea</taxon>
        <taxon>Aplousobranchia</taxon>
        <taxon>Clavelinidae</taxon>
        <taxon>Clavelina</taxon>
    </lineage>
</organism>
<dbReference type="InterPro" id="IPR055355">
    <property type="entry name" value="ZP-C"/>
</dbReference>
<dbReference type="InterPro" id="IPR001507">
    <property type="entry name" value="ZP_dom"/>
</dbReference>
<dbReference type="InterPro" id="IPR042235">
    <property type="entry name" value="ZP-C_dom"/>
</dbReference>
<protein>
    <recommendedName>
        <fullName evidence="5">ZP domain-containing protein</fullName>
    </recommendedName>
</protein>
<dbReference type="Pfam" id="PF00100">
    <property type="entry name" value="Zona_pellucida"/>
    <property type="match status" value="1"/>
</dbReference>
<dbReference type="PANTHER" id="PTHR14002">
    <property type="entry name" value="ENDOGLIN/TGF-BETA RECEPTOR TYPE III"/>
    <property type="match status" value="1"/>
</dbReference>
<dbReference type="InterPro" id="IPR055356">
    <property type="entry name" value="ZP-N"/>
</dbReference>
<sequence>MLTGKSLAVFVLLRLAVEEVVATSKEEIQLQIGSFLAEDNSTEYELLTEGVKVMCLPEYMCVAISRTFYQDRGIHYANFTSLSFSESCDDDLVSDPTAADDHKILCTTKGFMTCGSTMNLTATDVIYGNSLVTSDLADPAFPNVRVGQYYNYVLPFDCAYPLAYLVSLTKESIDKEFHYLPTISQVRRIVIDTDVSATGFGEFSVGMFLFKGPSFSELRTRPPRLKMHETLYVGVRLLEGPPTAVIEVEKCWATPVEDAKHHQFFFLKYYCPVTDFVQIENPKNLSHFYWSSRVFRFSNSSAVYLHCDVTVCFTDHQSCITKCPSRSRRRRSLDAQKNSSKNNATLTVGPIYLDDDASIIDGITDEESGDRSLEDGDTEVNKKHRYLEISWLAVIGMIFLSFLALLIIIAICLLRKMHRIF</sequence>
<keyword evidence="2" id="KW-1015">Disulfide bond</keyword>
<proteinExistence type="predicted"/>
<evidence type="ECO:0000259" key="5">
    <source>
        <dbReference type="PROSITE" id="PS51034"/>
    </source>
</evidence>
<dbReference type="EMBL" id="CAWYQH010000097">
    <property type="protein sequence ID" value="CAK8683997.1"/>
    <property type="molecule type" value="Genomic_DNA"/>
</dbReference>
<keyword evidence="3" id="KW-1133">Transmembrane helix</keyword>
<evidence type="ECO:0000256" key="4">
    <source>
        <dbReference type="SAM" id="SignalP"/>
    </source>
</evidence>
<evidence type="ECO:0000256" key="2">
    <source>
        <dbReference type="ARBA" id="ARBA00023157"/>
    </source>
</evidence>
<dbReference type="PANTHER" id="PTHR14002:SF20">
    <property type="entry name" value="ZONA PELLUCIDA-LIKE DOMAIN-CONTAINING PROTEIN 1"/>
    <property type="match status" value="1"/>
</dbReference>
<accession>A0ABP0FZ10</accession>
<reference evidence="6 7" key="1">
    <citation type="submission" date="2024-02" db="EMBL/GenBank/DDBJ databases">
        <authorList>
            <person name="Daric V."/>
            <person name="Darras S."/>
        </authorList>
    </citation>
    <scope>NUCLEOTIDE SEQUENCE [LARGE SCALE GENOMIC DNA]</scope>
</reference>
<name>A0ABP0FZ10_CLALP</name>
<dbReference type="PROSITE" id="PS51034">
    <property type="entry name" value="ZP_2"/>
    <property type="match status" value="1"/>
</dbReference>
<evidence type="ECO:0000313" key="7">
    <source>
        <dbReference type="Proteomes" id="UP001642483"/>
    </source>
</evidence>
<feature type="domain" description="ZP" evidence="5">
    <location>
        <begin position="54"/>
        <end position="330"/>
    </location>
</feature>
<evidence type="ECO:0000256" key="1">
    <source>
        <dbReference type="ARBA" id="ARBA00022729"/>
    </source>
</evidence>
<keyword evidence="3" id="KW-0472">Membrane</keyword>
<dbReference type="Gene3D" id="2.60.40.3210">
    <property type="entry name" value="Zona pellucida, ZP-N domain"/>
    <property type="match status" value="1"/>
</dbReference>